<dbReference type="RefSeq" id="WP_358355248.1">
    <property type="nucleotide sequence ID" value="NZ_JBEZFP010000043.1"/>
</dbReference>
<dbReference type="EMBL" id="JBEZFP010000043">
    <property type="protein sequence ID" value="MEU8135478.1"/>
    <property type="molecule type" value="Genomic_DNA"/>
</dbReference>
<feature type="region of interest" description="Disordered" evidence="1">
    <location>
        <begin position="1"/>
        <end position="23"/>
    </location>
</feature>
<proteinExistence type="predicted"/>
<reference evidence="3 4" key="1">
    <citation type="submission" date="2024-06" db="EMBL/GenBank/DDBJ databases">
        <title>The Natural Products Discovery Center: Release of the First 8490 Sequenced Strains for Exploring Actinobacteria Biosynthetic Diversity.</title>
        <authorList>
            <person name="Kalkreuter E."/>
            <person name="Kautsar S.A."/>
            <person name="Yang D."/>
            <person name="Bader C.D."/>
            <person name="Teijaro C.N."/>
            <person name="Fluegel L."/>
            <person name="Davis C.M."/>
            <person name="Simpson J.R."/>
            <person name="Lauterbach L."/>
            <person name="Steele A.D."/>
            <person name="Gui C."/>
            <person name="Meng S."/>
            <person name="Li G."/>
            <person name="Viehrig K."/>
            <person name="Ye F."/>
            <person name="Su P."/>
            <person name="Kiefer A.F."/>
            <person name="Nichols A."/>
            <person name="Cepeda A.J."/>
            <person name="Yan W."/>
            <person name="Fan B."/>
            <person name="Jiang Y."/>
            <person name="Adhikari A."/>
            <person name="Zheng C.-J."/>
            <person name="Schuster L."/>
            <person name="Cowan T.M."/>
            <person name="Smanski M.J."/>
            <person name="Chevrette M.G."/>
            <person name="De Carvalho L.P.S."/>
            <person name="Shen B."/>
        </authorList>
    </citation>
    <scope>NUCLEOTIDE SEQUENCE [LARGE SCALE GENOMIC DNA]</scope>
    <source>
        <strain evidence="3 4">NPDC048946</strain>
    </source>
</reference>
<name>A0ABV3DIA2_9ACTN</name>
<comment type="caution">
    <text evidence="3">The sequence shown here is derived from an EMBL/GenBank/DDBJ whole genome shotgun (WGS) entry which is preliminary data.</text>
</comment>
<dbReference type="InterPro" id="IPR036979">
    <property type="entry name" value="CM_dom_sf"/>
</dbReference>
<protein>
    <submittedName>
        <fullName evidence="3">Chorismate mutase</fullName>
        <ecNumber evidence="3">5.4.99.5</ecNumber>
    </submittedName>
</protein>
<accession>A0ABV3DIA2</accession>
<feature type="compositionally biased region" description="Polar residues" evidence="1">
    <location>
        <begin position="1"/>
        <end position="16"/>
    </location>
</feature>
<dbReference type="NCBIfam" id="NF005894">
    <property type="entry name" value="PRK07857.1"/>
    <property type="match status" value="1"/>
</dbReference>
<gene>
    <name evidence="3" type="ORF">AB0C36_18390</name>
</gene>
<dbReference type="EC" id="5.4.99.5" evidence="3"/>
<dbReference type="PROSITE" id="PS51168">
    <property type="entry name" value="CHORISMATE_MUT_2"/>
    <property type="match status" value="1"/>
</dbReference>
<dbReference type="GO" id="GO:0004106">
    <property type="term" value="F:chorismate mutase activity"/>
    <property type="evidence" value="ECO:0007669"/>
    <property type="project" value="UniProtKB-EC"/>
</dbReference>
<keyword evidence="4" id="KW-1185">Reference proteome</keyword>
<keyword evidence="3" id="KW-0413">Isomerase</keyword>
<dbReference type="Proteomes" id="UP001551482">
    <property type="component" value="Unassembled WGS sequence"/>
</dbReference>
<evidence type="ECO:0000313" key="4">
    <source>
        <dbReference type="Proteomes" id="UP001551482"/>
    </source>
</evidence>
<dbReference type="SMART" id="SM00830">
    <property type="entry name" value="CM_2"/>
    <property type="match status" value="1"/>
</dbReference>
<evidence type="ECO:0000256" key="1">
    <source>
        <dbReference type="SAM" id="MobiDB-lite"/>
    </source>
</evidence>
<dbReference type="InterPro" id="IPR036263">
    <property type="entry name" value="Chorismate_II_sf"/>
</dbReference>
<dbReference type="Pfam" id="PF01817">
    <property type="entry name" value="CM_2"/>
    <property type="match status" value="1"/>
</dbReference>
<evidence type="ECO:0000313" key="3">
    <source>
        <dbReference type="EMBL" id="MEU8135478.1"/>
    </source>
</evidence>
<organism evidence="3 4">
    <name type="scientific">Streptodolium elevatio</name>
    <dbReference type="NCBI Taxonomy" id="3157996"/>
    <lineage>
        <taxon>Bacteria</taxon>
        <taxon>Bacillati</taxon>
        <taxon>Actinomycetota</taxon>
        <taxon>Actinomycetes</taxon>
        <taxon>Kitasatosporales</taxon>
        <taxon>Streptomycetaceae</taxon>
        <taxon>Streptodolium</taxon>
    </lineage>
</organism>
<dbReference type="InterPro" id="IPR002701">
    <property type="entry name" value="CM_II_prokaryot"/>
</dbReference>
<evidence type="ECO:0000259" key="2">
    <source>
        <dbReference type="PROSITE" id="PS51168"/>
    </source>
</evidence>
<feature type="domain" description="Chorismate mutase" evidence="2">
    <location>
        <begin position="17"/>
        <end position="98"/>
    </location>
</feature>
<sequence length="98" mass="10849">MTHTQPTSAVAPNSPATAPDQVIADTRARIDDLDRRIIALITERVALSQEVQRTRIAAGGRRVQLTREMDVIARYREALDKPGTEVAMALLELCRGRI</sequence>
<dbReference type="SUPFAM" id="SSF48600">
    <property type="entry name" value="Chorismate mutase II"/>
    <property type="match status" value="1"/>
</dbReference>
<dbReference type="Gene3D" id="1.20.59.10">
    <property type="entry name" value="Chorismate mutase"/>
    <property type="match status" value="1"/>
</dbReference>